<dbReference type="EMBL" id="LDTD01000118">
    <property type="protein sequence ID" value="KTT68228.1"/>
    <property type="molecule type" value="Genomic_DNA"/>
</dbReference>
<evidence type="ECO:0000313" key="3">
    <source>
        <dbReference type="EMBL" id="KTT95893.1"/>
    </source>
</evidence>
<keyword evidence="1" id="KW-0812">Transmembrane</keyword>
<dbReference type="EMBL" id="LDTE01000124">
    <property type="protein sequence ID" value="KTT95893.1"/>
    <property type="molecule type" value="Genomic_DNA"/>
</dbReference>
<dbReference type="PATRIC" id="fig|33051.3.peg.408"/>
<feature type="transmembrane region" description="Helical" evidence="1">
    <location>
        <begin position="6"/>
        <end position="31"/>
    </location>
</feature>
<comment type="caution">
    <text evidence="2">The sequence shown here is derived from an EMBL/GenBank/DDBJ whole genome shotgun (WGS) entry which is preliminary data.</text>
</comment>
<accession>A0A147HTS9</accession>
<evidence type="ECO:0000256" key="1">
    <source>
        <dbReference type="SAM" id="Phobius"/>
    </source>
</evidence>
<name>A0A147HTS9_9SPHN</name>
<evidence type="ECO:0000313" key="2">
    <source>
        <dbReference type="EMBL" id="KTT68228.1"/>
    </source>
</evidence>
<reference evidence="4 5" key="1">
    <citation type="journal article" date="2016" name="Front. Microbiol.">
        <title>Genomic Resource of Rice Seed Associated Bacteria.</title>
        <authorList>
            <person name="Midha S."/>
            <person name="Bansal K."/>
            <person name="Sharma S."/>
            <person name="Kumar N."/>
            <person name="Patil P.P."/>
            <person name="Chaudhry V."/>
            <person name="Patil P.B."/>
        </authorList>
    </citation>
    <scope>NUCLEOTIDE SEQUENCE [LARGE SCALE GENOMIC DNA]</scope>
    <source>
        <strain evidence="2 4">NS319</strain>
        <strain evidence="3 5">SB4</strain>
    </source>
</reference>
<keyword evidence="1" id="KW-1133">Transmembrane helix</keyword>
<keyword evidence="1" id="KW-0472">Membrane</keyword>
<organism evidence="2 4">
    <name type="scientific">Sphingomonas sanguinis</name>
    <dbReference type="NCBI Taxonomy" id="33051"/>
    <lineage>
        <taxon>Bacteria</taxon>
        <taxon>Pseudomonadati</taxon>
        <taxon>Pseudomonadota</taxon>
        <taxon>Alphaproteobacteria</taxon>
        <taxon>Sphingomonadales</taxon>
        <taxon>Sphingomonadaceae</taxon>
        <taxon>Sphingomonas</taxon>
    </lineage>
</organism>
<sequence>MLWLAITLTPIILLVFWLPALILWSPIYALALWRARKNGMRRLVWLWAWIVPATLTVLVLGFTGFIGDVLGSV</sequence>
<evidence type="ECO:0000313" key="5">
    <source>
        <dbReference type="Proteomes" id="UP000074072"/>
    </source>
</evidence>
<proteinExistence type="predicted"/>
<dbReference type="Proteomes" id="UP000074072">
    <property type="component" value="Unassembled WGS sequence"/>
</dbReference>
<gene>
    <name evidence="2" type="ORF">NS319_14975</name>
    <name evidence="3" type="ORF">SB4_16855</name>
</gene>
<dbReference type="Proteomes" id="UP000072867">
    <property type="component" value="Unassembled WGS sequence"/>
</dbReference>
<feature type="transmembrane region" description="Helical" evidence="1">
    <location>
        <begin position="43"/>
        <end position="66"/>
    </location>
</feature>
<dbReference type="AlphaFoldDB" id="A0A147HTS9"/>
<evidence type="ECO:0000313" key="4">
    <source>
        <dbReference type="Proteomes" id="UP000072867"/>
    </source>
</evidence>
<protein>
    <submittedName>
        <fullName evidence="2">Uncharacterized protein</fullName>
    </submittedName>
</protein>